<organism evidence="1 2">
    <name type="scientific">Ceratitis capitata</name>
    <name type="common">Mediterranean fruit fly</name>
    <name type="synonym">Tephritis capitata</name>
    <dbReference type="NCBI Taxonomy" id="7213"/>
    <lineage>
        <taxon>Eukaryota</taxon>
        <taxon>Metazoa</taxon>
        <taxon>Ecdysozoa</taxon>
        <taxon>Arthropoda</taxon>
        <taxon>Hexapoda</taxon>
        <taxon>Insecta</taxon>
        <taxon>Pterygota</taxon>
        <taxon>Neoptera</taxon>
        <taxon>Endopterygota</taxon>
        <taxon>Diptera</taxon>
        <taxon>Brachycera</taxon>
        <taxon>Muscomorpha</taxon>
        <taxon>Tephritoidea</taxon>
        <taxon>Tephritidae</taxon>
        <taxon>Ceratitis</taxon>
        <taxon>Ceratitis</taxon>
    </lineage>
</organism>
<proteinExistence type="predicted"/>
<name>A0A811VJA1_CERCA</name>
<gene>
    <name evidence="1" type="ORF">CCAP1982_LOCUS23150</name>
</gene>
<evidence type="ECO:0000313" key="2">
    <source>
        <dbReference type="Proteomes" id="UP000606786"/>
    </source>
</evidence>
<dbReference type="OrthoDB" id="741027at2759"/>
<dbReference type="EMBL" id="CAJHJT010000056">
    <property type="protein sequence ID" value="CAD7015201.1"/>
    <property type="molecule type" value="Genomic_DNA"/>
</dbReference>
<keyword evidence="2" id="KW-1185">Reference proteome</keyword>
<protein>
    <submittedName>
        <fullName evidence="1">(Mediterranean fruit fly) hypothetical protein</fullName>
    </submittedName>
</protein>
<dbReference type="Proteomes" id="UP000606786">
    <property type="component" value="Unassembled WGS sequence"/>
</dbReference>
<comment type="caution">
    <text evidence="1">The sequence shown here is derived from an EMBL/GenBank/DDBJ whole genome shotgun (WGS) entry which is preliminary data.</text>
</comment>
<dbReference type="AlphaFoldDB" id="A0A811VJA1"/>
<sequence>MSVQNKKSAVFCRLEGITNPAYVPEPGYAWDGCMASANSHQECRYNNNGSIGSILNSCATKWEKGTAKVTTTTTKNTNTGEFLLYMRRCYARLSRTATFDATLLQQRTVCRKQGRQT</sequence>
<evidence type="ECO:0000313" key="1">
    <source>
        <dbReference type="EMBL" id="CAD7015201.1"/>
    </source>
</evidence>
<accession>A0A811VJA1</accession>
<reference evidence="1" key="1">
    <citation type="submission" date="2020-11" db="EMBL/GenBank/DDBJ databases">
        <authorList>
            <person name="Whitehead M."/>
        </authorList>
    </citation>
    <scope>NUCLEOTIDE SEQUENCE</scope>
    <source>
        <strain evidence="1">EGII</strain>
    </source>
</reference>